<evidence type="ECO:0000313" key="15">
    <source>
        <dbReference type="Proteomes" id="UP000306855"/>
    </source>
</evidence>
<dbReference type="PANTHER" id="PTHR39560">
    <property type="entry name" value="PROTEIN ADENYLYLTRANSFERASE FIC-RELATED"/>
    <property type="match status" value="1"/>
</dbReference>
<dbReference type="KEGG" id="lmur:CPS94_02300"/>
<evidence type="ECO:0000256" key="3">
    <source>
        <dbReference type="ARBA" id="ARBA00022741"/>
    </source>
</evidence>
<keyword evidence="11" id="KW-0131">Cell cycle</keyword>
<dbReference type="EMBL" id="CP023566">
    <property type="protein sequence ID" value="AWZ41178.1"/>
    <property type="molecule type" value="Genomic_DNA"/>
</dbReference>
<dbReference type="PANTHER" id="PTHR39560:SF1">
    <property type="entry name" value="PROTEIN ADENYLYLTRANSFERASE FIC-RELATED"/>
    <property type="match status" value="1"/>
</dbReference>
<evidence type="ECO:0000313" key="10">
    <source>
        <dbReference type="EMBL" id="RXV59044.1"/>
    </source>
</evidence>
<dbReference type="Proteomes" id="UP000306855">
    <property type="component" value="Unassembled WGS sequence"/>
</dbReference>
<keyword evidence="2" id="KW-0548">Nucleotidyltransferase</keyword>
<comment type="catalytic activity">
    <reaction evidence="7">
        <text>L-tyrosyl-[protein] + ATP = O-(5'-adenylyl)-L-tyrosyl-[protein] + diphosphate</text>
        <dbReference type="Rhea" id="RHEA:54288"/>
        <dbReference type="Rhea" id="RHEA-COMP:10136"/>
        <dbReference type="Rhea" id="RHEA-COMP:13846"/>
        <dbReference type="ChEBI" id="CHEBI:30616"/>
        <dbReference type="ChEBI" id="CHEBI:33019"/>
        <dbReference type="ChEBI" id="CHEBI:46858"/>
        <dbReference type="ChEBI" id="CHEBI:83624"/>
        <dbReference type="EC" id="2.7.7.108"/>
    </reaction>
</comment>
<organism evidence="11 15">
    <name type="scientific">Ligilactobacillus murinus</name>
    <dbReference type="NCBI Taxonomy" id="1622"/>
    <lineage>
        <taxon>Bacteria</taxon>
        <taxon>Bacillati</taxon>
        <taxon>Bacillota</taxon>
        <taxon>Bacilli</taxon>
        <taxon>Lactobacillales</taxon>
        <taxon>Lactobacillaceae</taxon>
        <taxon>Ligilactobacillus</taxon>
    </lineage>
</organism>
<dbReference type="Proteomes" id="UP000250143">
    <property type="component" value="Chromosome"/>
</dbReference>
<evidence type="ECO:0000256" key="1">
    <source>
        <dbReference type="ARBA" id="ARBA00022679"/>
    </source>
</evidence>
<evidence type="ECO:0000256" key="6">
    <source>
        <dbReference type="ARBA" id="ARBA00047939"/>
    </source>
</evidence>
<evidence type="ECO:0000313" key="14">
    <source>
        <dbReference type="Proteomes" id="UP000289316"/>
    </source>
</evidence>
<keyword evidence="3" id="KW-0547">Nucleotide-binding</keyword>
<evidence type="ECO:0000256" key="7">
    <source>
        <dbReference type="ARBA" id="ARBA00048696"/>
    </source>
</evidence>
<accession>A0A2Z4W199</accession>
<protein>
    <recommendedName>
        <fullName evidence="5">protein adenylyltransferase</fullName>
        <ecNumber evidence="5">2.7.7.108</ecNumber>
    </recommendedName>
</protein>
<dbReference type="GO" id="GO:0051302">
    <property type="term" value="P:regulation of cell division"/>
    <property type="evidence" value="ECO:0007669"/>
    <property type="project" value="TreeGrafter"/>
</dbReference>
<dbReference type="SUPFAM" id="SSF140931">
    <property type="entry name" value="Fic-like"/>
    <property type="match status" value="1"/>
</dbReference>
<reference evidence="11 15" key="3">
    <citation type="submission" date="2019-04" db="EMBL/GenBank/DDBJ databases">
        <title>Microbes associate with the intestines of laboratory mice.</title>
        <authorList>
            <person name="Navarre W."/>
            <person name="Wong E."/>
            <person name="Huang K."/>
            <person name="Tropini C."/>
            <person name="Ng K."/>
            <person name="Yu B."/>
        </authorList>
    </citation>
    <scope>NUCLEOTIDE SEQUENCE [LARGE SCALE GENOMIC DNA]</scope>
    <source>
        <strain evidence="11 15">NM26_J9</strain>
    </source>
</reference>
<sequence>MQNKLGITDQAELAKQEESLSKKRAKELIETKKLFEFEIGTFKGLSAIHHYLFQDIYDFADKIRDVNLAKDDFSRALYFLLCNDTISLRSF</sequence>
<dbReference type="GO" id="GO:0005524">
    <property type="term" value="F:ATP binding"/>
    <property type="evidence" value="ECO:0007669"/>
    <property type="project" value="UniProtKB-KW"/>
</dbReference>
<dbReference type="GO" id="GO:0070733">
    <property type="term" value="F:AMPylase activity"/>
    <property type="evidence" value="ECO:0007669"/>
    <property type="project" value="UniProtKB-EC"/>
</dbReference>
<dbReference type="GO" id="GO:0051301">
    <property type="term" value="P:cell division"/>
    <property type="evidence" value="ECO:0007669"/>
    <property type="project" value="UniProtKB-KW"/>
</dbReference>
<dbReference type="EMBL" id="CP023565">
    <property type="protein sequence ID" value="AWZ37832.1"/>
    <property type="molecule type" value="Genomic_DNA"/>
</dbReference>
<dbReference type="InterPro" id="IPR036597">
    <property type="entry name" value="Fido-like_dom_sf"/>
</dbReference>
<evidence type="ECO:0000313" key="9">
    <source>
        <dbReference type="EMBL" id="AWZ41178.1"/>
    </source>
</evidence>
<dbReference type="Gene3D" id="1.10.3290.10">
    <property type="entry name" value="Fido-like domain"/>
    <property type="match status" value="1"/>
</dbReference>
<dbReference type="AlphaFoldDB" id="A0A2Z4W199"/>
<dbReference type="OrthoDB" id="9813719at2"/>
<keyword evidence="1" id="KW-0808">Transferase</keyword>
<keyword evidence="11" id="KW-0132">Cell division</keyword>
<name>A0A2Z4W199_9LACO</name>
<evidence type="ECO:0000313" key="12">
    <source>
        <dbReference type="Proteomes" id="UP000250143"/>
    </source>
</evidence>
<comment type="catalytic activity">
    <reaction evidence="6">
        <text>L-threonyl-[protein] + ATP = 3-O-(5'-adenylyl)-L-threonyl-[protein] + diphosphate</text>
        <dbReference type="Rhea" id="RHEA:54292"/>
        <dbReference type="Rhea" id="RHEA-COMP:11060"/>
        <dbReference type="Rhea" id="RHEA-COMP:13847"/>
        <dbReference type="ChEBI" id="CHEBI:30013"/>
        <dbReference type="ChEBI" id="CHEBI:30616"/>
        <dbReference type="ChEBI" id="CHEBI:33019"/>
        <dbReference type="ChEBI" id="CHEBI:138113"/>
        <dbReference type="EC" id="2.7.7.108"/>
    </reaction>
</comment>
<evidence type="ECO:0000256" key="4">
    <source>
        <dbReference type="ARBA" id="ARBA00022840"/>
    </source>
</evidence>
<dbReference type="EMBL" id="QZFR01000200">
    <property type="protein sequence ID" value="RXV59044.1"/>
    <property type="molecule type" value="Genomic_DNA"/>
</dbReference>
<dbReference type="EC" id="2.7.7.108" evidence="5"/>
<reference evidence="10 14" key="2">
    <citation type="submission" date="2018-09" db="EMBL/GenBank/DDBJ databases">
        <title>Murine metabolic-syndrome-specific gut microbial biobank.</title>
        <authorList>
            <person name="Liu C."/>
        </authorList>
    </citation>
    <scope>NUCLEOTIDE SEQUENCE [LARGE SCALE GENOMIC DNA]</scope>
    <source>
        <strain evidence="10 14">C-30</strain>
    </source>
</reference>
<evidence type="ECO:0000313" key="13">
    <source>
        <dbReference type="Proteomes" id="UP000250153"/>
    </source>
</evidence>
<evidence type="ECO:0000256" key="2">
    <source>
        <dbReference type="ARBA" id="ARBA00022695"/>
    </source>
</evidence>
<gene>
    <name evidence="9" type="ORF">CPQ89_09170</name>
    <name evidence="8" type="ORF">CPS94_02300</name>
    <name evidence="10" type="ORF">D6C19_11920</name>
    <name evidence="11" type="ORF">E5340_11040</name>
</gene>
<evidence type="ECO:0000256" key="5">
    <source>
        <dbReference type="ARBA" id="ARBA00034531"/>
    </source>
</evidence>
<evidence type="ECO:0000313" key="11">
    <source>
        <dbReference type="EMBL" id="TGY51906.1"/>
    </source>
</evidence>
<dbReference type="EMBL" id="SRYK01000096">
    <property type="protein sequence ID" value="TGY51906.1"/>
    <property type="molecule type" value="Genomic_DNA"/>
</dbReference>
<keyword evidence="4" id="KW-0067">ATP-binding</keyword>
<dbReference type="Proteomes" id="UP000289316">
    <property type="component" value="Unassembled WGS sequence"/>
</dbReference>
<dbReference type="Proteomes" id="UP000250153">
    <property type="component" value="Chromosome"/>
</dbReference>
<proteinExistence type="predicted"/>
<evidence type="ECO:0000313" key="8">
    <source>
        <dbReference type="EMBL" id="AWZ37832.1"/>
    </source>
</evidence>
<keyword evidence="12" id="KW-1185">Reference proteome</keyword>
<reference evidence="12 13" key="1">
    <citation type="submission" date="2017-09" db="EMBL/GenBank/DDBJ databases">
        <title>Predominant Lactobacillus spp. isolated from feces of mice subjected to short-term calorie restriction.</title>
        <authorList>
            <person name="Zhang C."/>
            <person name="Zhao L."/>
            <person name="Pan F."/>
        </authorList>
    </citation>
    <scope>NUCLEOTIDE SEQUENCE [LARGE SCALE GENOMIC DNA]</scope>
    <source>
        <strain evidence="9 12">CR141</strain>
        <strain evidence="8 13">CR147</strain>
    </source>
</reference>